<comment type="caution">
    <text evidence="2">The sequence shown here is derived from an EMBL/GenBank/DDBJ whole genome shotgun (WGS) entry which is preliminary data.</text>
</comment>
<reference evidence="2" key="1">
    <citation type="journal article" date="2023" name="bioRxiv">
        <title>Scaffold-level genome assemblies of two parasitoid biocontrol wasps reveal the parthenogenesis mechanism and an associated novel virus.</title>
        <authorList>
            <person name="Inwood S."/>
            <person name="Skelly J."/>
            <person name="Guhlin J."/>
            <person name="Harrop T."/>
            <person name="Goldson S."/>
            <person name="Dearden P."/>
        </authorList>
    </citation>
    <scope>NUCLEOTIDE SEQUENCE</scope>
    <source>
        <strain evidence="2">Lincoln</strain>
        <tissue evidence="2">Whole body</tissue>
    </source>
</reference>
<organism evidence="2 3">
    <name type="scientific">Microctonus hyperodae</name>
    <name type="common">Parasitoid wasp</name>
    <dbReference type="NCBI Taxonomy" id="165561"/>
    <lineage>
        <taxon>Eukaryota</taxon>
        <taxon>Metazoa</taxon>
        <taxon>Ecdysozoa</taxon>
        <taxon>Arthropoda</taxon>
        <taxon>Hexapoda</taxon>
        <taxon>Insecta</taxon>
        <taxon>Pterygota</taxon>
        <taxon>Neoptera</taxon>
        <taxon>Endopterygota</taxon>
        <taxon>Hymenoptera</taxon>
        <taxon>Apocrita</taxon>
        <taxon>Ichneumonoidea</taxon>
        <taxon>Braconidae</taxon>
        <taxon>Euphorinae</taxon>
        <taxon>Microctonus</taxon>
    </lineage>
</organism>
<feature type="region of interest" description="Disordered" evidence="1">
    <location>
        <begin position="13"/>
        <end position="33"/>
    </location>
</feature>
<name>A0AA39FUX5_MICHY</name>
<proteinExistence type="predicted"/>
<dbReference type="Proteomes" id="UP001168972">
    <property type="component" value="Unassembled WGS sequence"/>
</dbReference>
<evidence type="ECO:0000256" key="1">
    <source>
        <dbReference type="SAM" id="MobiDB-lite"/>
    </source>
</evidence>
<sequence>MFWEIIKDVFGRNNASQSTPQSEKNGDGAPKTIDTITEERKQLVVIKWREVQDRHLKPLVQGLGQVCVKEGGERDLKTGKKKVTIILFRLGQWTTCLGLKLALMSLQNPWN</sequence>
<feature type="compositionally biased region" description="Polar residues" evidence="1">
    <location>
        <begin position="13"/>
        <end position="23"/>
    </location>
</feature>
<reference evidence="2" key="2">
    <citation type="submission" date="2023-03" db="EMBL/GenBank/DDBJ databases">
        <authorList>
            <person name="Inwood S.N."/>
            <person name="Skelly J.G."/>
            <person name="Guhlin J."/>
            <person name="Harrop T.W.R."/>
            <person name="Goldson S.G."/>
            <person name="Dearden P.K."/>
        </authorList>
    </citation>
    <scope>NUCLEOTIDE SEQUENCE</scope>
    <source>
        <strain evidence="2">Lincoln</strain>
        <tissue evidence="2">Whole body</tissue>
    </source>
</reference>
<accession>A0AA39FUX5</accession>
<evidence type="ECO:0000313" key="2">
    <source>
        <dbReference type="EMBL" id="KAK0175744.1"/>
    </source>
</evidence>
<gene>
    <name evidence="2" type="ORF">PV327_009471</name>
</gene>
<dbReference type="EMBL" id="JAQQBR010000005">
    <property type="protein sequence ID" value="KAK0175744.1"/>
    <property type="molecule type" value="Genomic_DNA"/>
</dbReference>
<dbReference type="AlphaFoldDB" id="A0AA39FUX5"/>
<evidence type="ECO:0000313" key="3">
    <source>
        <dbReference type="Proteomes" id="UP001168972"/>
    </source>
</evidence>
<protein>
    <submittedName>
        <fullName evidence="2">Uncharacterized protein</fullName>
    </submittedName>
</protein>
<keyword evidence="3" id="KW-1185">Reference proteome</keyword>